<keyword evidence="2" id="KW-0288">FMN</keyword>
<dbReference type="SUPFAM" id="SSF52218">
    <property type="entry name" value="Flavoproteins"/>
    <property type="match status" value="1"/>
</dbReference>
<evidence type="ECO:0000256" key="1">
    <source>
        <dbReference type="ARBA" id="ARBA00022630"/>
    </source>
</evidence>
<dbReference type="Gene3D" id="3.40.50.360">
    <property type="match status" value="1"/>
</dbReference>
<organism evidence="4 5">
    <name type="scientific">Mixta theicola</name>
    <dbReference type="NCBI Taxonomy" id="1458355"/>
    <lineage>
        <taxon>Bacteria</taxon>
        <taxon>Pseudomonadati</taxon>
        <taxon>Pseudomonadota</taxon>
        <taxon>Gammaproteobacteria</taxon>
        <taxon>Enterobacterales</taxon>
        <taxon>Erwiniaceae</taxon>
        <taxon>Mixta</taxon>
    </lineage>
</organism>
<feature type="domain" description="NADPH-dependent FMN reductase-like" evidence="3">
    <location>
        <begin position="1"/>
        <end position="155"/>
    </location>
</feature>
<keyword evidence="1" id="KW-0285">Flavoprotein</keyword>
<gene>
    <name evidence="4" type="ORF">COO59_16310</name>
</gene>
<dbReference type="InterPro" id="IPR005025">
    <property type="entry name" value="FMN_Rdtase-like_dom"/>
</dbReference>
<sequence>MKAVIISGSERRFGITSAVSQRTSSLLKTYGVETIIVHLNEIDLSPCNGCGNGNSDCNYRTEPCEKNDGLPAIIDLMIKAHIIIYATPVHAFGVCHLMQIFLERAGVGYLRFERPLANKIGGCVVIGRKYHLGHAHDQIVNNMLLNRMIVPGAGFPVLIHGDENIKDIKDIEEEVALEQMVNRLVNIHDSIDFQKLSQNWENERKLKMIKENIK</sequence>
<keyword evidence="5" id="KW-1185">Reference proteome</keyword>
<dbReference type="RefSeq" id="WP_103060816.1">
    <property type="nucleotide sequence ID" value="NZ_BSOF01000029.1"/>
</dbReference>
<protein>
    <submittedName>
        <fullName evidence="4">NADPH-dependent FMN reductase</fullName>
    </submittedName>
</protein>
<dbReference type="InterPro" id="IPR051796">
    <property type="entry name" value="ISF_SsuE-like"/>
</dbReference>
<evidence type="ECO:0000313" key="4">
    <source>
        <dbReference type="EMBL" id="PNS10676.1"/>
    </source>
</evidence>
<dbReference type="AlphaFoldDB" id="A0A2K1Q6K1"/>
<comment type="caution">
    <text evidence="4">The sequence shown here is derived from an EMBL/GenBank/DDBJ whole genome shotgun (WGS) entry which is preliminary data.</text>
</comment>
<dbReference type="InterPro" id="IPR029039">
    <property type="entry name" value="Flavoprotein-like_sf"/>
</dbReference>
<dbReference type="EMBL" id="NWUO01000013">
    <property type="protein sequence ID" value="PNS10676.1"/>
    <property type="molecule type" value="Genomic_DNA"/>
</dbReference>
<proteinExistence type="predicted"/>
<dbReference type="Pfam" id="PF03358">
    <property type="entry name" value="FMN_red"/>
    <property type="match status" value="1"/>
</dbReference>
<dbReference type="PANTHER" id="PTHR43278:SF4">
    <property type="entry name" value="NAD(P)H-DEPENDENT FMN-CONTAINING OXIDOREDUCTASE YWQN-RELATED"/>
    <property type="match status" value="1"/>
</dbReference>
<dbReference type="OrthoDB" id="9805976at2"/>
<evidence type="ECO:0000313" key="5">
    <source>
        <dbReference type="Proteomes" id="UP000236345"/>
    </source>
</evidence>
<reference evidence="5" key="1">
    <citation type="submission" date="2017-09" db="EMBL/GenBank/DDBJ databases">
        <authorList>
            <person name="Palmer M."/>
            <person name="Steenkamp E.T."/>
            <person name="Coetzee M.P."/>
            <person name="Avontuur J.R."/>
            <person name="Van Zyl E."/>
            <person name="Chan W.-Y."/>
            <person name="Blom J."/>
            <person name="Venter S.N."/>
        </authorList>
    </citation>
    <scope>NUCLEOTIDE SEQUENCE [LARGE SCALE GENOMIC DNA]</scope>
    <source>
        <strain evidence="5">QC88-366</strain>
    </source>
</reference>
<dbReference type="GO" id="GO:0016491">
    <property type="term" value="F:oxidoreductase activity"/>
    <property type="evidence" value="ECO:0007669"/>
    <property type="project" value="InterPro"/>
</dbReference>
<evidence type="ECO:0000259" key="3">
    <source>
        <dbReference type="Pfam" id="PF03358"/>
    </source>
</evidence>
<dbReference type="PANTHER" id="PTHR43278">
    <property type="entry name" value="NAD(P)H-DEPENDENT FMN-CONTAINING OXIDOREDUCTASE YWQN-RELATED"/>
    <property type="match status" value="1"/>
</dbReference>
<evidence type="ECO:0000256" key="2">
    <source>
        <dbReference type="ARBA" id="ARBA00022643"/>
    </source>
</evidence>
<name>A0A2K1Q6K1_9GAMM</name>
<accession>A0A2K1Q6K1</accession>
<dbReference type="Proteomes" id="UP000236345">
    <property type="component" value="Unassembled WGS sequence"/>
</dbReference>